<evidence type="ECO:0000256" key="7">
    <source>
        <dbReference type="RuleBase" id="RU004016"/>
    </source>
</evidence>
<dbReference type="GeneID" id="94019274"/>
<dbReference type="RefSeq" id="WP_263459224.1">
    <property type="nucleotide sequence ID" value="NZ_CP024985.1"/>
</dbReference>
<evidence type="ECO:0000313" key="9">
    <source>
        <dbReference type="EMBL" id="ATZ28528.1"/>
    </source>
</evidence>
<feature type="compositionally biased region" description="Low complexity" evidence="8">
    <location>
        <begin position="219"/>
        <end position="245"/>
    </location>
</feature>
<name>A0A2K8PPY4_STRLA</name>
<accession>A0A2K8PPY4</accession>
<protein>
    <submittedName>
        <fullName evidence="9">D-alanyl-D-alanine carboxypeptidase DacC</fullName>
        <ecNumber evidence="9">3.4.16.4</ecNumber>
    </submittedName>
</protein>
<evidence type="ECO:0000256" key="4">
    <source>
        <dbReference type="ARBA" id="ARBA00022960"/>
    </source>
</evidence>
<dbReference type="InterPro" id="IPR012338">
    <property type="entry name" value="Beta-lactam/transpept-like"/>
</dbReference>
<evidence type="ECO:0000313" key="10">
    <source>
        <dbReference type="Proteomes" id="UP000231791"/>
    </source>
</evidence>
<dbReference type="Gene3D" id="3.40.710.10">
    <property type="entry name" value="DD-peptidase/beta-lactamase superfamily"/>
    <property type="match status" value="1"/>
</dbReference>
<dbReference type="GO" id="GO:0071555">
    <property type="term" value="P:cell wall organization"/>
    <property type="evidence" value="ECO:0007669"/>
    <property type="project" value="UniProtKB-KW"/>
</dbReference>
<feature type="compositionally biased region" description="Low complexity" evidence="8">
    <location>
        <begin position="90"/>
        <end position="107"/>
    </location>
</feature>
<dbReference type="EMBL" id="CP024985">
    <property type="protein sequence ID" value="ATZ28528.1"/>
    <property type="molecule type" value="Genomic_DNA"/>
</dbReference>
<dbReference type="KEGG" id="slx:SLAV_33785"/>
<dbReference type="Pfam" id="PF00768">
    <property type="entry name" value="Peptidase_S11"/>
    <property type="match status" value="1"/>
</dbReference>
<comment type="similarity">
    <text evidence="1 7">Belongs to the peptidase S11 family.</text>
</comment>
<evidence type="ECO:0000256" key="8">
    <source>
        <dbReference type="SAM" id="MobiDB-lite"/>
    </source>
</evidence>
<evidence type="ECO:0000256" key="2">
    <source>
        <dbReference type="ARBA" id="ARBA00022729"/>
    </source>
</evidence>
<gene>
    <name evidence="9" type="primary">dacC2</name>
    <name evidence="9" type="ORF">SLAV_33785</name>
</gene>
<feature type="compositionally biased region" description="Low complexity" evidence="8">
    <location>
        <begin position="297"/>
        <end position="313"/>
    </location>
</feature>
<evidence type="ECO:0000256" key="1">
    <source>
        <dbReference type="ARBA" id="ARBA00007164"/>
    </source>
</evidence>
<keyword evidence="10" id="KW-1185">Reference proteome</keyword>
<dbReference type="AlphaFoldDB" id="A0A2K8PPY4"/>
<keyword evidence="9" id="KW-0645">Protease</keyword>
<dbReference type="SUPFAM" id="SSF56601">
    <property type="entry name" value="beta-lactamase/transpeptidase-like"/>
    <property type="match status" value="1"/>
</dbReference>
<feature type="region of interest" description="Disordered" evidence="8">
    <location>
        <begin position="1"/>
        <end position="419"/>
    </location>
</feature>
<keyword evidence="2" id="KW-0732">Signal</keyword>
<dbReference type="PANTHER" id="PTHR21581:SF33">
    <property type="entry name" value="D-ALANYL-D-ALANINE CARBOXYPEPTIDASE DACB"/>
    <property type="match status" value="1"/>
</dbReference>
<feature type="compositionally biased region" description="Acidic residues" evidence="8">
    <location>
        <begin position="38"/>
        <end position="52"/>
    </location>
</feature>
<evidence type="ECO:0000256" key="6">
    <source>
        <dbReference type="ARBA" id="ARBA00023316"/>
    </source>
</evidence>
<dbReference type="EC" id="3.4.16.4" evidence="9"/>
<dbReference type="GO" id="GO:0006508">
    <property type="term" value="P:proteolysis"/>
    <property type="evidence" value="ECO:0007669"/>
    <property type="project" value="InterPro"/>
</dbReference>
<dbReference type="PANTHER" id="PTHR21581">
    <property type="entry name" value="D-ALANYL-D-ALANINE CARBOXYPEPTIDASE"/>
    <property type="match status" value="1"/>
</dbReference>
<feature type="compositionally biased region" description="Basic and acidic residues" evidence="8">
    <location>
        <begin position="1"/>
        <end position="12"/>
    </location>
</feature>
<evidence type="ECO:0000256" key="3">
    <source>
        <dbReference type="ARBA" id="ARBA00022801"/>
    </source>
</evidence>
<reference evidence="9 10" key="1">
    <citation type="submission" date="2017-11" db="EMBL/GenBank/DDBJ databases">
        <title>Complete genome sequence of Streptomyces lavendulae subsp. lavendulae CCM 3239 (formerly 'Streptomyces aureofaciens CCM 3239'), the producer of the angucycline-type antibiotic auricin.</title>
        <authorList>
            <person name="Busche T."/>
            <person name="Novakova R."/>
            <person name="Al'Dilaimi A."/>
            <person name="Homerova D."/>
            <person name="Feckova L."/>
            <person name="Rezuchova B."/>
            <person name="Mingyar E."/>
            <person name="Csolleiova D."/>
            <person name="Bekeova C."/>
            <person name="Winkler A."/>
            <person name="Sevcikova B."/>
            <person name="Kalinowski J."/>
            <person name="Kormanec J."/>
            <person name="Ruckert C."/>
        </authorList>
    </citation>
    <scope>NUCLEOTIDE SEQUENCE [LARGE SCALE GENOMIC DNA]</scope>
    <source>
        <strain evidence="9 10">CCM 3239</strain>
    </source>
</reference>
<sequence length="855" mass="85769">MKAETVTERTDPENEPGALRAAEGDGATEPGTVRETPDETPADTAEPAEADPQEALTETDLTPPEREPGAVRETTADPRKAPEKARTGLAAANANPAEPERPAATPRTDGDGATEPGAVRGTPADSAETTEEARTGLAAADSAPAGPERQAVAPRTGGDGPSEEAPDPSDRDGDDDAGRPAPSWARTGKAENGGGSASDDAENTPTTAAEGDGGDREPAGAAAQDSAGDAETEGGAASASASASDEPQDDRPAKRAAAGAPDGVKGASAAPARPEPGDRDREGDGSADAAPATGRNAAPEAPKGGKAATTGAARKPDAGDTAPAPKDGKPGATGAAPAPEDGAAGGARKPGAGAAAPTAAAATGGASARRADADTDAGAESDSERTSQFVALKELGAPAGTKAAPAPAAPRPGPEVTREAPLPPLELLAELTNTAPPPETPRRTLTRRVKVWTPIVLLLGGLVVGAQLARPLPAPRLAGGESSYTLEGNTPIPWPAKGQAALRLPGSGDVATFGEQKPMPTASVAKVMTAYVILKGHPLRKNDPGPRIEVDATAVADGNSLDESAIRQLTVGSKYSQLDMLKMMMIPSANNVSRLLARWDTGSPATDAFVAKMNAAAKELGMNDTTYTDPSGLDAGTVSTAADQLKLAEAVMKEEAFRAVVATPQATIAGLPEPILNNNASLLLAPGLNIRGIKTGSSTPAGGTLMWAAYKTVGTQDQLILGTMMDQHVDGPDPGAALSLELVKENSRKVVEAVRAALAEIPAVRKGQLVGYVDDGLGGRTPLVATKDLSVIGVPGQRLKLSLGAGGKPLPHEAKAGTAVGVLTVGDGVGARSVPVAVGKDLAEPSFGTRVTRLS</sequence>
<feature type="compositionally biased region" description="Basic and acidic residues" evidence="8">
    <location>
        <begin position="275"/>
        <end position="284"/>
    </location>
</feature>
<keyword evidence="5" id="KW-0573">Peptidoglycan synthesis</keyword>
<dbReference type="InterPro" id="IPR001967">
    <property type="entry name" value="Peptidase_S11_N"/>
</dbReference>
<dbReference type="InterPro" id="IPR018044">
    <property type="entry name" value="Peptidase_S11"/>
</dbReference>
<proteinExistence type="inferred from homology"/>
<keyword evidence="4" id="KW-0133">Cell shape</keyword>
<dbReference type="PRINTS" id="PR00725">
    <property type="entry name" value="DADACBPTASE1"/>
</dbReference>
<keyword evidence="3 9" id="KW-0378">Hydrolase</keyword>
<dbReference type="Proteomes" id="UP000231791">
    <property type="component" value="Chromosome"/>
</dbReference>
<evidence type="ECO:0000256" key="5">
    <source>
        <dbReference type="ARBA" id="ARBA00022984"/>
    </source>
</evidence>
<feature type="compositionally biased region" description="Low complexity" evidence="8">
    <location>
        <begin position="321"/>
        <end position="368"/>
    </location>
</feature>
<dbReference type="GO" id="GO:0008360">
    <property type="term" value="P:regulation of cell shape"/>
    <property type="evidence" value="ECO:0007669"/>
    <property type="project" value="UniProtKB-KW"/>
</dbReference>
<dbReference type="GO" id="GO:0009002">
    <property type="term" value="F:serine-type D-Ala-D-Ala carboxypeptidase activity"/>
    <property type="evidence" value="ECO:0007669"/>
    <property type="project" value="UniProtKB-EC"/>
</dbReference>
<organism evidence="9 10">
    <name type="scientific">Streptomyces lavendulae subsp. lavendulae</name>
    <dbReference type="NCBI Taxonomy" id="58340"/>
    <lineage>
        <taxon>Bacteria</taxon>
        <taxon>Bacillati</taxon>
        <taxon>Actinomycetota</taxon>
        <taxon>Actinomycetes</taxon>
        <taxon>Kitasatosporales</taxon>
        <taxon>Streptomycetaceae</taxon>
        <taxon>Streptomyces</taxon>
    </lineage>
</organism>
<feature type="compositionally biased region" description="Basic and acidic residues" evidence="8">
    <location>
        <begin position="63"/>
        <end position="86"/>
    </location>
</feature>
<keyword evidence="6" id="KW-0961">Cell wall biogenesis/degradation</keyword>
<keyword evidence="9" id="KW-0121">Carboxypeptidase</keyword>
<dbReference type="GO" id="GO:0009252">
    <property type="term" value="P:peptidoglycan biosynthetic process"/>
    <property type="evidence" value="ECO:0007669"/>
    <property type="project" value="UniProtKB-KW"/>
</dbReference>
<feature type="compositionally biased region" description="Low complexity" evidence="8">
    <location>
        <begin position="396"/>
        <end position="406"/>
    </location>
</feature>
<feature type="compositionally biased region" description="Acidic residues" evidence="8">
    <location>
        <begin position="161"/>
        <end position="175"/>
    </location>
</feature>